<gene>
    <name evidence="2" type="ORF">C2E21_8622</name>
</gene>
<sequence>MELSVSAKDSWPPGLPARLAILAACSACVLAKAAGPAGSTCLAGPESREQDEEDDEEEREEEEPGSHIRRQAGWLAEQGSPEHFSSLFLWAAITTMELEAAVDVALRLGQAKGWWEAVQPGLQAAFDAERNTHDMHAVLAQLQRVRRSTDLDGVQRYVQLATAVHRRPAKQQHAAGCSEEFVRDLLLAIYVPGCPESAQLLGRAAAHLCRCPQRYPPETLLLPALEGFAQQRQLGSLAAAVQAAPALQVLVQQVADVLQARAPPPPALPEDWSLPEAALRIRCVKRNCADCAAVRAFLESAQQAELRMEMEGKRRGHFTSIMGSVKKLKKRMAGTPGFTWRDDGAAIVLSKRGDYDAALAEYNRKHSGWQQLLAALGGGDARPGGSGNGAVPPPPPPPSLQQHQKQQSTPQPPLQQQQGESDDMDLSENSPPAKKQRL</sequence>
<evidence type="ECO:0000313" key="2">
    <source>
        <dbReference type="EMBL" id="PRW20856.1"/>
    </source>
</evidence>
<accession>A0A2P6TDX8</accession>
<feature type="compositionally biased region" description="Acidic residues" evidence="1">
    <location>
        <begin position="49"/>
        <end position="63"/>
    </location>
</feature>
<dbReference type="Proteomes" id="UP000239899">
    <property type="component" value="Unassembled WGS sequence"/>
</dbReference>
<comment type="caution">
    <text evidence="2">The sequence shown here is derived from an EMBL/GenBank/DDBJ whole genome shotgun (WGS) entry which is preliminary data.</text>
</comment>
<proteinExistence type="predicted"/>
<protein>
    <submittedName>
        <fullName evidence="2">Uncharacterized protein</fullName>
    </submittedName>
</protein>
<dbReference type="EMBL" id="LHPG02000021">
    <property type="protein sequence ID" value="PRW20856.1"/>
    <property type="molecule type" value="Genomic_DNA"/>
</dbReference>
<dbReference type="OrthoDB" id="1939481at2759"/>
<feature type="compositionally biased region" description="Low complexity" evidence="1">
    <location>
        <begin position="400"/>
        <end position="418"/>
    </location>
</feature>
<feature type="region of interest" description="Disordered" evidence="1">
    <location>
        <begin position="376"/>
        <end position="438"/>
    </location>
</feature>
<dbReference type="AlphaFoldDB" id="A0A2P6TDX8"/>
<name>A0A2P6TDX8_CHLSO</name>
<reference evidence="2 3" key="1">
    <citation type="journal article" date="2018" name="Plant J.">
        <title>Genome sequences of Chlorella sorokiniana UTEX 1602 and Micractinium conductrix SAG 241.80: implications to maltose excretion by a green alga.</title>
        <authorList>
            <person name="Arriola M.B."/>
            <person name="Velmurugan N."/>
            <person name="Zhang Y."/>
            <person name="Plunkett M.H."/>
            <person name="Hondzo H."/>
            <person name="Barney B.M."/>
        </authorList>
    </citation>
    <scope>NUCLEOTIDE SEQUENCE [LARGE SCALE GENOMIC DNA]</scope>
    <source>
        <strain evidence="3">UTEX 1602</strain>
    </source>
</reference>
<evidence type="ECO:0000313" key="3">
    <source>
        <dbReference type="Proteomes" id="UP000239899"/>
    </source>
</evidence>
<feature type="region of interest" description="Disordered" evidence="1">
    <location>
        <begin position="36"/>
        <end position="71"/>
    </location>
</feature>
<feature type="compositionally biased region" description="Gly residues" evidence="1">
    <location>
        <begin position="376"/>
        <end position="388"/>
    </location>
</feature>
<evidence type="ECO:0000256" key="1">
    <source>
        <dbReference type="SAM" id="MobiDB-lite"/>
    </source>
</evidence>
<keyword evidence="3" id="KW-1185">Reference proteome</keyword>
<organism evidence="2 3">
    <name type="scientific">Chlorella sorokiniana</name>
    <name type="common">Freshwater green alga</name>
    <dbReference type="NCBI Taxonomy" id="3076"/>
    <lineage>
        <taxon>Eukaryota</taxon>
        <taxon>Viridiplantae</taxon>
        <taxon>Chlorophyta</taxon>
        <taxon>core chlorophytes</taxon>
        <taxon>Trebouxiophyceae</taxon>
        <taxon>Chlorellales</taxon>
        <taxon>Chlorellaceae</taxon>
        <taxon>Chlorella clade</taxon>
        <taxon>Chlorella</taxon>
    </lineage>
</organism>